<comment type="caution">
    <text evidence="2">The sequence shown here is derived from an EMBL/GenBank/DDBJ whole genome shotgun (WGS) entry which is preliminary data.</text>
</comment>
<dbReference type="Proteomes" id="UP000004095">
    <property type="component" value="Unassembled WGS sequence"/>
</dbReference>
<dbReference type="InterPro" id="IPR013783">
    <property type="entry name" value="Ig-like_fold"/>
</dbReference>
<accession>A1ZVS7</accession>
<reference evidence="2 3" key="1">
    <citation type="submission" date="2007-01" db="EMBL/GenBank/DDBJ databases">
        <authorList>
            <person name="Haygood M."/>
            <person name="Podell S."/>
            <person name="Anderson C."/>
            <person name="Hopkinson B."/>
            <person name="Roe K."/>
            <person name="Barbeau K."/>
            <person name="Gaasterland T."/>
            <person name="Ferriera S."/>
            <person name="Johnson J."/>
            <person name="Kravitz S."/>
            <person name="Beeson K."/>
            <person name="Sutton G."/>
            <person name="Rogers Y.-H."/>
            <person name="Friedman R."/>
            <person name="Frazier M."/>
            <person name="Venter J.C."/>
        </authorList>
    </citation>
    <scope>NUCLEOTIDE SEQUENCE [LARGE SCALE GENOMIC DNA]</scope>
    <source>
        <strain evidence="2 3">ATCC 23134</strain>
    </source>
</reference>
<dbReference type="EMBL" id="AAWS01000047">
    <property type="protein sequence ID" value="EAY25504.1"/>
    <property type="molecule type" value="Genomic_DNA"/>
</dbReference>
<dbReference type="eggNOG" id="COG3210">
    <property type="taxonomic scope" value="Bacteria"/>
</dbReference>
<keyword evidence="3" id="KW-1185">Reference proteome</keyword>
<feature type="region of interest" description="Disordered" evidence="1">
    <location>
        <begin position="1110"/>
        <end position="1132"/>
    </location>
</feature>
<dbReference type="eggNOG" id="COG4733">
    <property type="taxonomic scope" value="Bacteria"/>
</dbReference>
<dbReference type="Gene3D" id="2.60.40.10">
    <property type="entry name" value="Immunoglobulins"/>
    <property type="match status" value="1"/>
</dbReference>
<dbReference type="NCBIfam" id="TIGR04183">
    <property type="entry name" value="Por_Secre_tail"/>
    <property type="match status" value="1"/>
</dbReference>
<evidence type="ECO:0000256" key="1">
    <source>
        <dbReference type="SAM" id="MobiDB-lite"/>
    </source>
</evidence>
<name>A1ZVS7_MICM2</name>
<evidence type="ECO:0000313" key="2">
    <source>
        <dbReference type="EMBL" id="EAY25504.1"/>
    </source>
</evidence>
<organism evidence="2 3">
    <name type="scientific">Microscilla marina ATCC 23134</name>
    <dbReference type="NCBI Taxonomy" id="313606"/>
    <lineage>
        <taxon>Bacteria</taxon>
        <taxon>Pseudomonadati</taxon>
        <taxon>Bacteroidota</taxon>
        <taxon>Cytophagia</taxon>
        <taxon>Cytophagales</taxon>
        <taxon>Microscillaceae</taxon>
        <taxon>Microscilla</taxon>
    </lineage>
</organism>
<dbReference type="InterPro" id="IPR026444">
    <property type="entry name" value="Secre_tail"/>
</dbReference>
<feature type="compositionally biased region" description="Polar residues" evidence="1">
    <location>
        <begin position="1113"/>
        <end position="1123"/>
    </location>
</feature>
<evidence type="ECO:0000313" key="3">
    <source>
        <dbReference type="Proteomes" id="UP000004095"/>
    </source>
</evidence>
<dbReference type="eggNOG" id="COG1680">
    <property type="taxonomic scope" value="Bacteria"/>
</dbReference>
<protein>
    <submittedName>
        <fullName evidence="2">Uncharacterized protein</fullName>
    </submittedName>
</protein>
<proteinExistence type="predicted"/>
<sequence length="3014" mass="313411">MFVLACALTTQAQTVATWNPPSAGSTSGGFYSDLKEFNWLDPANWSWTVGGAGADPTNPAVPDNGIPDENTEVIIPAGTPVCWIPEDYTNYCIDKTTTPASPTVGNAPCAGNFEAVTRPTCKKITLNGGLYNQASLNNNNDTKSLYVKDVNGTSDGDFIIASGGVYLSEAFVTQVEGNFDLQAGGHLVVYNSDNSIQVSRDLTINGNITKQALITGRTLTFDFRGKESSIINGNHLTNRISTAQANVAPYMNFTHYYTYGAIDNLIISKIKNDPLNTAAADPTVSNHASFPILVGVMDNAGTGLTIGGSGNVTINGGALIVKNVTAGGFNLGASTFNGVDNWNWDIPASDINVRGKIFIANANVGTGTYTGSSLDLTGGSSDPRSICMHLGGNFEDLNIVEPSGSNGVRNGFYINGSRVSSRQDRRPTVVFNGVGDQDIRGINGVGTTFWLRDYNDNPTEGIGIAFPEVIINKAADKKVSINASSNLRIFGDLRLLSGIFDVNGRTFLFGDRSEANQYHGQTNANGDEINIYGTLNAPAGSVIKMNTGKQHRGTIMRVREGGLLKIMGTANNTNILIRDGRVGTYYRVGVYGGGKAAVVNTFIQQQAGRSNDFGLSGTNYATDASGSAGGNNSVGGFKTYFNASLLHFKENVLTGELELVDMNNPTFSNENPTTYDADYSSFSYCGFAGMGGSGAHLTINTGQKMRILNTGFGGNGGNTARNIVNNNTSGLVITVQNSSGQAGGVNGESKDGGSADDKVVWVSPTPVYWWGPPVARGYDQQWDTGSKGKSGSYGASGAGSATYISNDPYDSYYGSNPTLPNGSNTYLYHAALWSSADALGVSNVWSLNDLVWEPLPTGVVPGTAGNEDYTAYILARATRSCYVDGDYTLDGSIYVHHNGANNGVTRQSRRVLYFDNTTPHTMIVKGEIQNSSYSRDGRIYGGQATVQVGRDLFTQFAYFYPQTSHFIFNGTSSQEIRIGTNSFYNLTINKASGSARIQGIGGISGANKNTLVVRKDFVLQSGEVALVSSTPMLVMGDFIQTSGHFKFIKSPVNIQGNLNISGGTNDDGGTSTAALIFTPSDNTTRTIKTSGLKFSNIYFNKKIYKSGKVGHGSDTNPFGTTSNKDIKGEKAKNEPSDVVYQVTDDLESLNGIEIDENRILEVVGGKKIISADMIIRNKGQLITGTATQIQVKSGGKLHIQDGGFMQLMGSFSEYTKLTHDPSSSGTYKFDVDGTLKARYFLLEYMDKDGVNIDANAKILSPGTIVQGGGGENYSNSPDVTIAGGGGLGATASATVATSITKIDLADGGLGYLTNPTVTITGAATTPATATASIAGGVTGIYITNPGGGYSEMPTVAFTNGAGVSAVGKVTGSLDVLNITNAGSGYTTAPEVSLVDVSGATLVAGTATATITGSVTAISIDNAGAGYATFPTATIDNTATNGTGLAVTLKGSVTGITNLVGGSGYSSATATISAPGGGGTTATATVNISAGSLTEMTVTAGGTSYLSSGNGTFEVLISGGSGTGATATASVLNGEIYEIEITNEGTGYASADVLTLDFATNGGGGSGATATYTIISAGSITGLTFTNSGSGYTSIPTITLSGDGSGASADATLSITEVDITSGGSGYNSTPTIALDDPTTIEGVTTELTPVISGTVTALTIGSEGSGYEKAPLVYIASPAANADATVAGGTITGVTITSGGSGYTSAPSVTFVDPNGTGTGATGTATIVNGVVTAINITSTGNNTYSDLTRVIIGTPAGLTNAIGEAKLKVTRGIMSNPGTNYTGGFDLIFTGGTPTVAATAKATLSVTSISLTNPGDGYTAAPTITLGAPDAPVSFPGGVGDAVTATASAATIGSISSFTVTNNGTGYTNTPFVIIKDATGRGAEGQAILGATTIDRVLVLDGGKNYTATPTVTITGGGGTGATATAAISSGEVTNVVINNGGSGYGAPPTITFTGGGGTGATAEAVVIGGKVVSIGMVNYGSGYTSAPTITISGGGGTGATATAEIGGRVISVTLTNPGSGYTGTPAVEFSGGGATAISAIAAAYLTPTTLVDIVPTTSKVYPVATFSDAIFTNATEDGSTFITFPQEYSVYRNGSNDYSTTDALPANVTHDYSTSPAVDTIYNAVFPSNPDPILTFTNAPSNVKRTGTSNDPRNRVVFKDAIGTFSGEDFDSENTIADNNDNSLGINPFGIKTDSMILWREPNVVRWDGGLTGAGTAWNDPTNWRPDRVPGPGDFVIIDHRLLFLQWNLLKGPPDVISPSNFVVDMNLSSNTNPITCRSLTIETLLPEPNDGSQRNPITIEVNQPLTVLENLTISKDATVKVMNNTATISVGGSWSNEGTFEHGNGTVKFNQPFTRVIKAITSSVSFDPNTQIGIPAANLNAFYNLEIEDGTTDLNSYIRVENDLTIKNTNTKLRSSNNPIELWGNWQNEGTFSPDNGTVYFGSNLTQTIGTGYRTEATATAALTGDAVSSTFTITNPGDKYAQTPIVMIEGGGGTGATATATINGDGQLTGITLDTPGSGYTSAPTVRLVAPETEKFFNMTVSKIVNNVVTKNRIEIQDAGALSLREQKVISSENAEVILGLNATWTRVNGYVDGPVGSVYNSASSLTSKSYPVGKGDVYPGDNNGVRLDIQLTATPDAPTSSVMYIVEQFESAAVDGRTFPPDPSDNINYLSRSRHWKVRQARYPNINSAFPTVLGAEVNFSKAVIGLPFSGANERADDQIAALLAANPGLPLGTMVNDLLLSQLDELRILKDPGLTGPANATNNAKGLLAETPTLDTNGERWSNIGGGVNDITNFSIGAATLVSNEFTSLGTGTFTLGWNYTALPINLLSFEAKLIKNNQVKLDWVAQNEEEVKQYNVERSTDGVNFKTIGTIKASESEQSTQKYEMIDPSPEIGLNYYRIRQVQAHESSRRSRMVEVKVAVARKMEVYPNPATKTEDLQVLVPADAGDKVAVSILDIQGTQMYNKVYADFAGAPVTFPHLQLPKGIYIIKVTINDGAGGVKEQRIVIQ</sequence>
<gene>
    <name evidence="2" type="ORF">M23134_06203</name>
</gene>
<dbReference type="eggNOG" id="COG2911">
    <property type="taxonomic scope" value="Bacteria"/>
</dbReference>